<evidence type="ECO:0000259" key="1">
    <source>
        <dbReference type="Pfam" id="PF00561"/>
    </source>
</evidence>
<dbReference type="PANTHER" id="PTHR43433:SF5">
    <property type="entry name" value="AB HYDROLASE-1 DOMAIN-CONTAINING PROTEIN"/>
    <property type="match status" value="1"/>
</dbReference>
<dbReference type="InterPro" id="IPR050471">
    <property type="entry name" value="AB_hydrolase"/>
</dbReference>
<gene>
    <name evidence="2" type="ORF">KTAU_25460</name>
</gene>
<reference evidence="2 3" key="1">
    <citation type="journal article" date="2019" name="Int. J. Syst. Evol. Microbiol.">
        <title>Thermogemmatispora aurantia sp. nov. and Thermogemmatispora argillosa sp. nov., within the class Ktedonobacteria, and emended description of the genus Thermogemmatispora.</title>
        <authorList>
            <person name="Zheng Y."/>
            <person name="Wang C.M."/>
            <person name="Sakai Y."/>
            <person name="Abe K."/>
            <person name="Yokota A."/>
            <person name="Yabe S."/>
        </authorList>
    </citation>
    <scope>NUCLEOTIDE SEQUENCE [LARGE SCALE GENOMIC DNA]</scope>
    <source>
        <strain evidence="2 3">A1-2</strain>
    </source>
</reference>
<organism evidence="2 3">
    <name type="scientific">Thermogemmatispora aurantia</name>
    <dbReference type="NCBI Taxonomy" id="2045279"/>
    <lineage>
        <taxon>Bacteria</taxon>
        <taxon>Bacillati</taxon>
        <taxon>Chloroflexota</taxon>
        <taxon>Ktedonobacteria</taxon>
        <taxon>Thermogemmatisporales</taxon>
        <taxon>Thermogemmatisporaceae</taxon>
        <taxon>Thermogemmatispora</taxon>
    </lineage>
</organism>
<proteinExistence type="predicted"/>
<dbReference type="AlphaFoldDB" id="A0A5J4KAY4"/>
<dbReference type="EMBL" id="BKZV01000003">
    <property type="protein sequence ID" value="GER83909.1"/>
    <property type="molecule type" value="Genomic_DNA"/>
</dbReference>
<dbReference type="Pfam" id="PF00561">
    <property type="entry name" value="Abhydrolase_1"/>
    <property type="match status" value="1"/>
</dbReference>
<dbReference type="InterPro" id="IPR000073">
    <property type="entry name" value="AB_hydrolase_1"/>
</dbReference>
<feature type="domain" description="AB hydrolase-1" evidence="1">
    <location>
        <begin position="89"/>
        <end position="272"/>
    </location>
</feature>
<dbReference type="PANTHER" id="PTHR43433">
    <property type="entry name" value="HYDROLASE, ALPHA/BETA FOLD FAMILY PROTEIN"/>
    <property type="match status" value="1"/>
</dbReference>
<evidence type="ECO:0000313" key="3">
    <source>
        <dbReference type="Proteomes" id="UP000334820"/>
    </source>
</evidence>
<dbReference type="Proteomes" id="UP000334820">
    <property type="component" value="Unassembled WGS sequence"/>
</dbReference>
<comment type="caution">
    <text evidence="2">The sequence shown here is derived from an EMBL/GenBank/DDBJ whole genome shotgun (WGS) entry which is preliminary data.</text>
</comment>
<dbReference type="SUPFAM" id="SSF53474">
    <property type="entry name" value="alpha/beta-Hydrolases"/>
    <property type="match status" value="1"/>
</dbReference>
<evidence type="ECO:0000313" key="2">
    <source>
        <dbReference type="EMBL" id="GER83909.1"/>
    </source>
</evidence>
<dbReference type="RefSeq" id="WP_151728601.1">
    <property type="nucleotide sequence ID" value="NZ_BKZV01000003.1"/>
</dbReference>
<name>A0A5J4KAY4_9CHLR</name>
<protein>
    <recommendedName>
        <fullName evidence="1">AB hydrolase-1 domain-containing protein</fullName>
    </recommendedName>
</protein>
<dbReference type="InterPro" id="IPR029058">
    <property type="entry name" value="AB_hydrolase_fold"/>
</dbReference>
<sequence>MKIILSEIFYQQVPVDQQERLSSFRTAHPRQQVDLLGVTWSYLLGGQGSETLLILPGGERLGDVAFPLMEQFEPACRCLYPAYPPLATMEALLDGLAALLDRLSIAQVILFAASFGGDVGQCFVRTYPERVSKLILLNTGLPEAQFGKAARLGKVLISLLPLRIMRLLLQRRLMRGLAVRSEEQPLFQAILRELVAHLTRADLLSAFDGTIDYHLHYRFSPEDLSTWSGNVLILQSDDDPVTTPARRLALRQVYPQAQMHLFQQAGHTPFLSQPDEFYPLVRTFLRES</sequence>
<accession>A0A5J4KAY4</accession>
<keyword evidence="3" id="KW-1185">Reference proteome</keyword>
<dbReference type="Gene3D" id="3.40.50.1820">
    <property type="entry name" value="alpha/beta hydrolase"/>
    <property type="match status" value="1"/>
</dbReference>